<dbReference type="InterPro" id="IPR001647">
    <property type="entry name" value="HTH_TetR"/>
</dbReference>
<keyword evidence="7" id="KW-1185">Reference proteome</keyword>
<dbReference type="Pfam" id="PF00440">
    <property type="entry name" value="TetR_N"/>
    <property type="match status" value="1"/>
</dbReference>
<feature type="domain" description="HTH tetR-type" evidence="5">
    <location>
        <begin position="10"/>
        <end position="70"/>
    </location>
</feature>
<dbReference type="FunFam" id="1.10.10.60:FF:000141">
    <property type="entry name" value="TetR family transcriptional regulator"/>
    <property type="match status" value="1"/>
</dbReference>
<name>A0A1W0B2M9_9NOCA</name>
<comment type="caution">
    <text evidence="6">The sequence shown here is derived from an EMBL/GenBank/DDBJ whole genome shotgun (WGS) entry which is preliminary data.</text>
</comment>
<evidence type="ECO:0000313" key="7">
    <source>
        <dbReference type="Proteomes" id="UP000188836"/>
    </source>
</evidence>
<dbReference type="GO" id="GO:0003700">
    <property type="term" value="F:DNA-binding transcription factor activity"/>
    <property type="evidence" value="ECO:0007669"/>
    <property type="project" value="TreeGrafter"/>
</dbReference>
<dbReference type="InterPro" id="IPR036271">
    <property type="entry name" value="Tet_transcr_reg_TetR-rel_C_sf"/>
</dbReference>
<evidence type="ECO:0000256" key="2">
    <source>
        <dbReference type="ARBA" id="ARBA00023125"/>
    </source>
</evidence>
<dbReference type="InterPro" id="IPR050109">
    <property type="entry name" value="HTH-type_TetR-like_transc_reg"/>
</dbReference>
<dbReference type="GO" id="GO:0045892">
    <property type="term" value="P:negative regulation of DNA-templated transcription"/>
    <property type="evidence" value="ECO:0007669"/>
    <property type="project" value="UniProtKB-ARBA"/>
</dbReference>
<dbReference type="InterPro" id="IPR009057">
    <property type="entry name" value="Homeodomain-like_sf"/>
</dbReference>
<dbReference type="PRINTS" id="PR00455">
    <property type="entry name" value="HTHTETR"/>
</dbReference>
<evidence type="ECO:0000256" key="1">
    <source>
        <dbReference type="ARBA" id="ARBA00023015"/>
    </source>
</evidence>
<keyword evidence="2 4" id="KW-0238">DNA-binding</keyword>
<protein>
    <submittedName>
        <fullName evidence="6">TetR family transcriptional regulator</fullName>
    </submittedName>
</protein>
<dbReference type="OrthoDB" id="5242390at2"/>
<dbReference type="Proteomes" id="UP000188836">
    <property type="component" value="Unassembled WGS sequence"/>
</dbReference>
<dbReference type="InterPro" id="IPR023772">
    <property type="entry name" value="DNA-bd_HTH_TetR-type_CS"/>
</dbReference>
<accession>A0A1W0B2M9</accession>
<keyword evidence="1" id="KW-0805">Transcription regulation</keyword>
<gene>
    <name evidence="6" type="ORF">B0T46_11015</name>
</gene>
<organism evidence="6 7">
    <name type="scientific">Nocardia donostiensis</name>
    <dbReference type="NCBI Taxonomy" id="1538463"/>
    <lineage>
        <taxon>Bacteria</taxon>
        <taxon>Bacillati</taxon>
        <taxon>Actinomycetota</taxon>
        <taxon>Actinomycetes</taxon>
        <taxon>Mycobacteriales</taxon>
        <taxon>Nocardiaceae</taxon>
        <taxon>Nocardia</taxon>
    </lineage>
</organism>
<dbReference type="Gene3D" id="1.10.357.10">
    <property type="entry name" value="Tetracycline Repressor, domain 2"/>
    <property type="match status" value="1"/>
</dbReference>
<dbReference type="RefSeq" id="WP_077116494.1">
    <property type="nucleotide sequence ID" value="NZ_LOKT01000002.1"/>
</dbReference>
<reference evidence="6 7" key="1">
    <citation type="journal article" date="2016" name="Antonie Van Leeuwenhoek">
        <title>Nocardia donostiensis sp. nov., isolated from human respiratory specimens.</title>
        <authorList>
            <person name="Ercibengoa M."/>
            <person name="Bell M."/>
            <person name="Marimon J.M."/>
            <person name="Humrighouse B."/>
            <person name="Klenk H.P."/>
            <person name="Potter G."/>
            <person name="Perez-Trallero E."/>
        </authorList>
    </citation>
    <scope>NUCLEOTIDE SEQUENCE [LARGE SCALE GENOMIC DNA]</scope>
    <source>
        <strain evidence="6 7">X1655</strain>
    </source>
</reference>
<evidence type="ECO:0000256" key="3">
    <source>
        <dbReference type="ARBA" id="ARBA00023163"/>
    </source>
</evidence>
<evidence type="ECO:0000256" key="4">
    <source>
        <dbReference type="PROSITE-ProRule" id="PRU00335"/>
    </source>
</evidence>
<dbReference type="PROSITE" id="PS01081">
    <property type="entry name" value="HTH_TETR_1"/>
    <property type="match status" value="1"/>
</dbReference>
<dbReference type="STRING" id="1538463.B0T36_03700"/>
<dbReference type="AlphaFoldDB" id="A0A1W0B2M9"/>
<dbReference type="PANTHER" id="PTHR30055">
    <property type="entry name" value="HTH-TYPE TRANSCRIPTIONAL REGULATOR RUTR"/>
    <property type="match status" value="1"/>
</dbReference>
<sequence length="207" mass="22527">MPRVSEEHLERRRQQIIDAAQRCFARKGFHQSSMQDVFAEAGLSAGAVYRYFKSKDELVAELAANASGNIRDMLAEIIRRDPVPLPAEVVAHVAAWVVSQGGPEGRLRLAPQAWSLALIDQEAAVYVKQAMAGIRQMWREYAERMVEAGWLSTDADLDAVASALFGLLPGFALQHLIIGDVDTEAMIRGVATLFPFAPAASGQAPAP</sequence>
<dbReference type="SUPFAM" id="SSF48498">
    <property type="entry name" value="Tetracyclin repressor-like, C-terminal domain"/>
    <property type="match status" value="1"/>
</dbReference>
<proteinExistence type="predicted"/>
<evidence type="ECO:0000259" key="5">
    <source>
        <dbReference type="PROSITE" id="PS50977"/>
    </source>
</evidence>
<dbReference type="SUPFAM" id="SSF46689">
    <property type="entry name" value="Homeodomain-like"/>
    <property type="match status" value="1"/>
</dbReference>
<keyword evidence="3" id="KW-0804">Transcription</keyword>
<feature type="DNA-binding region" description="H-T-H motif" evidence="4">
    <location>
        <begin position="33"/>
        <end position="52"/>
    </location>
</feature>
<dbReference type="PANTHER" id="PTHR30055:SF229">
    <property type="entry name" value="HTH-TYPE TRANSCRIPTIONAL REPRESSOR RV1474C"/>
    <property type="match status" value="1"/>
</dbReference>
<dbReference type="GO" id="GO:0000976">
    <property type="term" value="F:transcription cis-regulatory region binding"/>
    <property type="evidence" value="ECO:0007669"/>
    <property type="project" value="TreeGrafter"/>
</dbReference>
<dbReference type="PROSITE" id="PS50977">
    <property type="entry name" value="HTH_TETR_2"/>
    <property type="match status" value="1"/>
</dbReference>
<dbReference type="EMBL" id="MUMY01000008">
    <property type="protein sequence ID" value="ONM48581.1"/>
    <property type="molecule type" value="Genomic_DNA"/>
</dbReference>
<evidence type="ECO:0000313" key="6">
    <source>
        <dbReference type="EMBL" id="ONM48581.1"/>
    </source>
</evidence>